<evidence type="ECO:0000256" key="1">
    <source>
        <dbReference type="ARBA" id="ARBA00022801"/>
    </source>
</evidence>
<organism evidence="4 5">
    <name type="scientific">Streptomyces kaempferi</name>
    <dbReference type="NCBI Taxonomy" id="333725"/>
    <lineage>
        <taxon>Bacteria</taxon>
        <taxon>Bacillati</taxon>
        <taxon>Actinomycetota</taxon>
        <taxon>Actinomycetes</taxon>
        <taxon>Kitasatosporales</taxon>
        <taxon>Streptomycetaceae</taxon>
        <taxon>Streptomyces</taxon>
    </lineage>
</organism>
<dbReference type="PANTHER" id="PTHR43156:SF2">
    <property type="entry name" value="STAGE II SPORULATION PROTEIN E"/>
    <property type="match status" value="1"/>
</dbReference>
<dbReference type="InterPro" id="IPR000014">
    <property type="entry name" value="PAS"/>
</dbReference>
<evidence type="ECO:0000313" key="5">
    <source>
        <dbReference type="Proteomes" id="UP001597058"/>
    </source>
</evidence>
<feature type="region of interest" description="Disordered" evidence="2">
    <location>
        <begin position="62"/>
        <end position="84"/>
    </location>
</feature>
<comment type="caution">
    <text evidence="4">The sequence shown here is derived from an EMBL/GenBank/DDBJ whole genome shotgun (WGS) entry which is preliminary data.</text>
</comment>
<dbReference type="Pfam" id="PF13185">
    <property type="entry name" value="GAF_2"/>
    <property type="match status" value="1"/>
</dbReference>
<gene>
    <name evidence="4" type="ORF">ACFQ5X_11200</name>
</gene>
<dbReference type="InterPro" id="IPR035965">
    <property type="entry name" value="PAS-like_dom_sf"/>
</dbReference>
<dbReference type="SMART" id="SM00091">
    <property type="entry name" value="PAS"/>
    <property type="match status" value="1"/>
</dbReference>
<dbReference type="InterPro" id="IPR052016">
    <property type="entry name" value="Bact_Sigma-Reg"/>
</dbReference>
<dbReference type="InterPro" id="IPR036457">
    <property type="entry name" value="PPM-type-like_dom_sf"/>
</dbReference>
<sequence>MGDVRCGWCDKPLPDEAGPNRRYCGPAHRQAAWRARRRWEAAAQARHALVLADAELLSRARTMSQEAATQDPERMAETTGDGASAGAHSAAAAEILGLAEQLVRSAVMADRQAGAGWTRIGAGLGMSGAAARHRFGRMCARGQHGQGAHGPSPPARSTCSIGPETLGALLLPAARDTGASVSGIYLFPPDRPVLQLAVTTGGTTVALWERVDPGGEGPVAEAVRERRLVWVAGHAELARRYPRTALTLPYPVAVAAAPVTTGATTWGALAFLWPGTHPRLLSTRERDAVAIACDRVGAFLRQAAADGRPVLPAERPHVPDPPRARTPGPAEALAAVDLVDRLPEGCLALDLDNRITFIDATARDLVGGSAPDLLGTSLCEALPWLDEPVLQDHQRAATISRRPAVFTALCPRGRWLDFELHPDVSGTTVRVTPAEDAGPADHARRGGRDSALVPTRARVLYDLMHLAASLTEAVSVQDVVELAADQIMPTFDAQGFVLSVAEDGRLQIVGSRGYRDEVLRPFDGPSLTDRSAPTVHALATGVPLFFGSPQDMERFHPAIPRLTGRAAWAFLPLVVSRRPVGCWVLSFDRPRPFGPDERAVLTSLAGLIAQALDRARLYDAKHQLAHDLQSGLLPTTLPAVPGLEVAARYLPAARGMDVGGDFYDLIRLDATTVAAAIGDVQGHNVHAAALMGQIRTAVHVTAGASPDEVLARANRLLTDFDPGLFASCLYAHIDLAHHRARLATAGHPPPLLRDADGRTEVLDLPPGLLLGIDPAADYRTTEIPLPPHALLALYTDGLIETPGGDIGEAAADLADHLDRAADQPVGTLADALIRHTRHTDPRSDDVALLLLHATEGT</sequence>
<feature type="region of interest" description="Disordered" evidence="2">
    <location>
        <begin position="429"/>
        <end position="448"/>
    </location>
</feature>
<dbReference type="RefSeq" id="WP_381241566.1">
    <property type="nucleotide sequence ID" value="NZ_JBHSKH010000091.1"/>
</dbReference>
<dbReference type="PANTHER" id="PTHR43156">
    <property type="entry name" value="STAGE II SPORULATION PROTEIN E-RELATED"/>
    <property type="match status" value="1"/>
</dbReference>
<name>A0ABW3X9T5_9ACTN</name>
<dbReference type="InterPro" id="IPR029016">
    <property type="entry name" value="GAF-like_dom_sf"/>
</dbReference>
<accession>A0ABW3X9T5</accession>
<dbReference type="PROSITE" id="PS50112">
    <property type="entry name" value="PAS"/>
    <property type="match status" value="1"/>
</dbReference>
<dbReference type="InterPro" id="IPR003018">
    <property type="entry name" value="GAF"/>
</dbReference>
<dbReference type="CDD" id="cd00130">
    <property type="entry name" value="PAS"/>
    <property type="match status" value="1"/>
</dbReference>
<dbReference type="Pfam" id="PF08448">
    <property type="entry name" value="PAS_4"/>
    <property type="match status" value="1"/>
</dbReference>
<reference evidence="5" key="1">
    <citation type="journal article" date="2019" name="Int. J. Syst. Evol. Microbiol.">
        <title>The Global Catalogue of Microorganisms (GCM) 10K type strain sequencing project: providing services to taxonomists for standard genome sequencing and annotation.</title>
        <authorList>
            <consortium name="The Broad Institute Genomics Platform"/>
            <consortium name="The Broad Institute Genome Sequencing Center for Infectious Disease"/>
            <person name="Wu L."/>
            <person name="Ma J."/>
        </authorList>
    </citation>
    <scope>NUCLEOTIDE SEQUENCE [LARGE SCALE GENOMIC DNA]</scope>
    <source>
        <strain evidence="5">CGMCC 4.7020</strain>
    </source>
</reference>
<evidence type="ECO:0000256" key="2">
    <source>
        <dbReference type="SAM" id="MobiDB-lite"/>
    </source>
</evidence>
<evidence type="ECO:0000313" key="4">
    <source>
        <dbReference type="EMBL" id="MFD1306407.1"/>
    </source>
</evidence>
<dbReference type="EMBL" id="JBHTMM010000010">
    <property type="protein sequence ID" value="MFD1306407.1"/>
    <property type="molecule type" value="Genomic_DNA"/>
</dbReference>
<evidence type="ECO:0000259" key="3">
    <source>
        <dbReference type="PROSITE" id="PS50112"/>
    </source>
</evidence>
<feature type="domain" description="PAS" evidence="3">
    <location>
        <begin position="338"/>
        <end position="378"/>
    </location>
</feature>
<dbReference type="Gene3D" id="3.30.450.40">
    <property type="match status" value="2"/>
</dbReference>
<dbReference type="Pfam" id="PF07228">
    <property type="entry name" value="SpoIIE"/>
    <property type="match status" value="1"/>
</dbReference>
<proteinExistence type="predicted"/>
<dbReference type="SMART" id="SM00331">
    <property type="entry name" value="PP2C_SIG"/>
    <property type="match status" value="1"/>
</dbReference>
<dbReference type="Gene3D" id="3.60.40.10">
    <property type="entry name" value="PPM-type phosphatase domain"/>
    <property type="match status" value="1"/>
</dbReference>
<dbReference type="InterPro" id="IPR001932">
    <property type="entry name" value="PPM-type_phosphatase-like_dom"/>
</dbReference>
<dbReference type="SMART" id="SM00065">
    <property type="entry name" value="GAF"/>
    <property type="match status" value="2"/>
</dbReference>
<feature type="compositionally biased region" description="Basic and acidic residues" evidence="2">
    <location>
        <begin position="439"/>
        <end position="448"/>
    </location>
</feature>
<protein>
    <submittedName>
        <fullName evidence="4">SpoIIE family protein phosphatase</fullName>
    </submittedName>
</protein>
<dbReference type="Gene3D" id="3.30.450.20">
    <property type="entry name" value="PAS domain"/>
    <property type="match status" value="1"/>
</dbReference>
<dbReference type="Proteomes" id="UP001597058">
    <property type="component" value="Unassembled WGS sequence"/>
</dbReference>
<keyword evidence="5" id="KW-1185">Reference proteome</keyword>
<dbReference type="SUPFAM" id="SSF55785">
    <property type="entry name" value="PYP-like sensor domain (PAS domain)"/>
    <property type="match status" value="1"/>
</dbReference>
<dbReference type="SUPFAM" id="SSF55781">
    <property type="entry name" value="GAF domain-like"/>
    <property type="match status" value="2"/>
</dbReference>
<keyword evidence="1" id="KW-0378">Hydrolase</keyword>
<dbReference type="InterPro" id="IPR013656">
    <property type="entry name" value="PAS_4"/>
</dbReference>